<proteinExistence type="predicted"/>
<comment type="caution">
    <text evidence="2">The sequence shown here is derived from an EMBL/GenBank/DDBJ whole genome shotgun (WGS) entry which is preliminary data.</text>
</comment>
<dbReference type="Pfam" id="PF24626">
    <property type="entry name" value="SH3_Tf2-1"/>
    <property type="match status" value="1"/>
</dbReference>
<dbReference type="PANTHER" id="PTHR46148:SF59">
    <property type="entry name" value="NUCLEOTIDYLTRANSFERASE, RIBONUCLEASE H"/>
    <property type="match status" value="1"/>
</dbReference>
<accession>A0ABQ5CB79</accession>
<sequence>MKHFHLETHGGLLLLDKDQDDSRDVVFLALEALGILKACHVDLLGDTTVPIHTARGKNLSIQDSIGPTFKDALDFVTKSFDIWGIDFMGPQKLFPSSNEGTSYILLWLWTTCQNGLKQKALPTIDARVVCKFLKKLLFSRFVIVHPAIIRDRGNSLLQWTNLQRSCISMEYTTRSLHRISPLTNNVDKLMDFPDCEDSLACSIHMSFTSSASGWESMGTLAYRLELPEKLSRVHSTFHVSNLKKYLVDEPLAISLDEIKIDDKLNFIEEPVEIMDQEVKRLKQSRIPIVKVRWNSRLGSEFTWEREDQMKKKYPHLFVNPLYTS</sequence>
<reference evidence="2" key="1">
    <citation type="journal article" date="2022" name="Int. J. Mol. Sci.">
        <title>Draft Genome of Tanacetum Coccineum: Genomic Comparison of Closely Related Tanacetum-Family Plants.</title>
        <authorList>
            <person name="Yamashiro T."/>
            <person name="Shiraishi A."/>
            <person name="Nakayama K."/>
            <person name="Satake H."/>
        </authorList>
    </citation>
    <scope>NUCLEOTIDE SEQUENCE</scope>
</reference>
<reference evidence="2" key="2">
    <citation type="submission" date="2022-01" db="EMBL/GenBank/DDBJ databases">
        <authorList>
            <person name="Yamashiro T."/>
            <person name="Shiraishi A."/>
            <person name="Satake H."/>
            <person name="Nakayama K."/>
        </authorList>
    </citation>
    <scope>NUCLEOTIDE SEQUENCE</scope>
</reference>
<organism evidence="2 3">
    <name type="scientific">Tanacetum coccineum</name>
    <dbReference type="NCBI Taxonomy" id="301880"/>
    <lineage>
        <taxon>Eukaryota</taxon>
        <taxon>Viridiplantae</taxon>
        <taxon>Streptophyta</taxon>
        <taxon>Embryophyta</taxon>
        <taxon>Tracheophyta</taxon>
        <taxon>Spermatophyta</taxon>
        <taxon>Magnoliopsida</taxon>
        <taxon>eudicotyledons</taxon>
        <taxon>Gunneridae</taxon>
        <taxon>Pentapetalae</taxon>
        <taxon>asterids</taxon>
        <taxon>campanulids</taxon>
        <taxon>Asterales</taxon>
        <taxon>Asteraceae</taxon>
        <taxon>Asteroideae</taxon>
        <taxon>Anthemideae</taxon>
        <taxon>Anthemidinae</taxon>
        <taxon>Tanacetum</taxon>
    </lineage>
</organism>
<gene>
    <name evidence="2" type="ORF">Tco_0893265</name>
</gene>
<keyword evidence="3" id="KW-1185">Reference proteome</keyword>
<protein>
    <recommendedName>
        <fullName evidence="1">Tf2-1-like SH3-like domain-containing protein</fullName>
    </recommendedName>
</protein>
<evidence type="ECO:0000259" key="1">
    <source>
        <dbReference type="Pfam" id="PF24626"/>
    </source>
</evidence>
<name>A0ABQ5CB79_9ASTR</name>
<dbReference type="PANTHER" id="PTHR46148">
    <property type="entry name" value="CHROMO DOMAIN-CONTAINING PROTEIN"/>
    <property type="match status" value="1"/>
</dbReference>
<feature type="domain" description="Tf2-1-like SH3-like" evidence="1">
    <location>
        <begin position="215"/>
        <end position="245"/>
    </location>
</feature>
<dbReference type="EMBL" id="BQNB010014046">
    <property type="protein sequence ID" value="GJT23328.1"/>
    <property type="molecule type" value="Genomic_DNA"/>
</dbReference>
<evidence type="ECO:0000313" key="3">
    <source>
        <dbReference type="Proteomes" id="UP001151760"/>
    </source>
</evidence>
<dbReference type="InterPro" id="IPR056924">
    <property type="entry name" value="SH3_Tf2-1"/>
</dbReference>
<evidence type="ECO:0000313" key="2">
    <source>
        <dbReference type="EMBL" id="GJT23328.1"/>
    </source>
</evidence>
<dbReference type="Proteomes" id="UP001151760">
    <property type="component" value="Unassembled WGS sequence"/>
</dbReference>